<dbReference type="AlphaFoldDB" id="M6KJ23"/>
<gene>
    <name evidence="1" type="ORF">LEP1GSC083_4773</name>
</gene>
<protein>
    <submittedName>
        <fullName evidence="1">Uncharacterized protein</fullName>
    </submittedName>
</protein>
<evidence type="ECO:0000313" key="2">
    <source>
        <dbReference type="Proteomes" id="UP000012137"/>
    </source>
</evidence>
<proteinExistence type="predicted"/>
<evidence type="ECO:0000313" key="1">
    <source>
        <dbReference type="EMBL" id="EMN31758.1"/>
    </source>
</evidence>
<dbReference type="EMBL" id="AHMZ02000052">
    <property type="protein sequence ID" value="EMN31758.1"/>
    <property type="molecule type" value="Genomic_DNA"/>
</dbReference>
<sequence length="65" mass="7789">MAFTFFTPREKYKIGQNLFEIIQPPLGKLSDYENQETILRAIEFERILFETASKYGIRTTYYEDI</sequence>
<dbReference type="Proteomes" id="UP000012137">
    <property type="component" value="Unassembled WGS sequence"/>
</dbReference>
<comment type="caution">
    <text evidence="1">The sequence shown here is derived from an EMBL/GenBank/DDBJ whole genome shotgun (WGS) entry which is preliminary data.</text>
</comment>
<name>M6KJ23_LEPIR</name>
<accession>M6KJ23</accession>
<organism evidence="1 2">
    <name type="scientific">Leptospira interrogans serovar Pyrogenes str. L0374</name>
    <dbReference type="NCBI Taxonomy" id="1049928"/>
    <lineage>
        <taxon>Bacteria</taxon>
        <taxon>Pseudomonadati</taxon>
        <taxon>Spirochaetota</taxon>
        <taxon>Spirochaetia</taxon>
        <taxon>Leptospirales</taxon>
        <taxon>Leptospiraceae</taxon>
        <taxon>Leptospira</taxon>
    </lineage>
</organism>
<reference evidence="1 2" key="1">
    <citation type="submission" date="2013-01" db="EMBL/GenBank/DDBJ databases">
        <authorList>
            <person name="Harkins D.M."/>
            <person name="Durkin A.S."/>
            <person name="Brinkac L.M."/>
            <person name="Haft D.H."/>
            <person name="Selengut J.D."/>
            <person name="Sanka R."/>
            <person name="DePew J."/>
            <person name="Purushe J."/>
            <person name="Peacock S.J."/>
            <person name="Thaipadungpanit J."/>
            <person name="Wuthiekanun V.W."/>
            <person name="Day N.P."/>
            <person name="Vinetz J.M."/>
            <person name="Sutton G.G."/>
            <person name="Nierman W.C."/>
            <person name="Fouts D.E."/>
        </authorList>
    </citation>
    <scope>NUCLEOTIDE SEQUENCE [LARGE SCALE GENOMIC DNA]</scope>
    <source>
        <strain evidence="1 2">L0374</strain>
    </source>
</reference>